<evidence type="ECO:0000259" key="5">
    <source>
        <dbReference type="Pfam" id="PF00884"/>
    </source>
</evidence>
<dbReference type="PANTHER" id="PTHR42693">
    <property type="entry name" value="ARYLSULFATASE FAMILY MEMBER"/>
    <property type="match status" value="1"/>
</dbReference>
<organism evidence="6 7">
    <name type="scientific">Algoriphagus halophilus</name>
    <dbReference type="NCBI Taxonomy" id="226505"/>
    <lineage>
        <taxon>Bacteria</taxon>
        <taxon>Pseudomonadati</taxon>
        <taxon>Bacteroidota</taxon>
        <taxon>Cytophagia</taxon>
        <taxon>Cytophagales</taxon>
        <taxon>Cyclobacteriaceae</taxon>
        <taxon>Algoriphagus</taxon>
    </lineage>
</organism>
<dbReference type="GO" id="GO:0046872">
    <property type="term" value="F:metal ion binding"/>
    <property type="evidence" value="ECO:0007669"/>
    <property type="project" value="UniProtKB-KW"/>
</dbReference>
<dbReference type="GO" id="GO:0004065">
    <property type="term" value="F:arylsulfatase activity"/>
    <property type="evidence" value="ECO:0007669"/>
    <property type="project" value="TreeGrafter"/>
</dbReference>
<feature type="domain" description="Sulfatase N-terminal" evidence="5">
    <location>
        <begin position="38"/>
        <end position="343"/>
    </location>
</feature>
<dbReference type="Proteomes" id="UP000185221">
    <property type="component" value="Unassembled WGS sequence"/>
</dbReference>
<dbReference type="PANTHER" id="PTHR42693:SF53">
    <property type="entry name" value="ENDO-4-O-SULFATASE"/>
    <property type="match status" value="1"/>
</dbReference>
<dbReference type="Pfam" id="PF00884">
    <property type="entry name" value="Sulfatase"/>
    <property type="match status" value="1"/>
</dbReference>
<keyword evidence="3" id="KW-0378">Hydrolase</keyword>
<dbReference type="PROSITE" id="PS51257">
    <property type="entry name" value="PROKAR_LIPOPROTEIN"/>
    <property type="match status" value="1"/>
</dbReference>
<keyword evidence="2" id="KW-0479">Metal-binding</keyword>
<keyword evidence="7" id="KW-1185">Reference proteome</keyword>
<evidence type="ECO:0000313" key="7">
    <source>
        <dbReference type="Proteomes" id="UP000185221"/>
    </source>
</evidence>
<dbReference type="InterPro" id="IPR017850">
    <property type="entry name" value="Alkaline_phosphatase_core_sf"/>
</dbReference>
<evidence type="ECO:0000256" key="1">
    <source>
        <dbReference type="ARBA" id="ARBA00008779"/>
    </source>
</evidence>
<name>A0A1N6DFD1_9BACT</name>
<evidence type="ECO:0000256" key="4">
    <source>
        <dbReference type="ARBA" id="ARBA00022837"/>
    </source>
</evidence>
<dbReference type="STRING" id="226505.SAMN05444394_0828"/>
<comment type="similarity">
    <text evidence="1">Belongs to the sulfatase family.</text>
</comment>
<dbReference type="AlphaFoldDB" id="A0A1N6DFD1"/>
<dbReference type="InterPro" id="IPR024607">
    <property type="entry name" value="Sulfatase_CS"/>
</dbReference>
<sequence>MNYLKNQFYPFFRFFCLVGVPLLIFSSCKEEETSPIPPNILVIISDDQGWGDLGVNGNPSVHTPRIDAMAKAGVQFTRFYVSPVCSPTRAELLTGRYHPRGGIYDTSSGGERLDLDETTVAEIFQSEGYRTGAFGKWHNGTQPPYHPNNRGFEEYYGFASGHWGNYFSPMLERNGEVVQGDGFIIDDLTNQTLKFIEEESNQPFFAWLALNTPHSPMQVPDLWWDRYKNDSIPPHRYQDSESPDKTRAAWALCENIDWNVGRILDRLDSLGKLENTIVIYMSDNGPNGWRWNDGLKGIKGHTDEGGVRSPFIVFWKDHLQAKKIHQVAATIDVLPSLVDMAGISMKETKKLDGVSLKPLLMGEDQDWEQRFIFSHWNGAVSVRNQDYLLDKEDRLFDLKNDPGQLEPIINPSDSLRSLFVEAKTNWKKNVLSELDRNRREVFPIGYSKSTFTHLPARDGIAHGSIQRSNRFPNSSFFTNWISESDSITWDAEVLTSGNYKATIYYTAKESAVGSIVSLEQGENQLEAPVLTAHDPPFVAVEYDRYPRQESYEKNFRPLELGVIHLDEGGHSIALKSKKINGPEFMEVRLLVLEKLDE</sequence>
<gene>
    <name evidence="6" type="ORF">SAMN05444394_0828</name>
</gene>
<evidence type="ECO:0000256" key="2">
    <source>
        <dbReference type="ARBA" id="ARBA00022723"/>
    </source>
</evidence>
<proteinExistence type="inferred from homology"/>
<dbReference type="InterPro" id="IPR000917">
    <property type="entry name" value="Sulfatase_N"/>
</dbReference>
<evidence type="ECO:0000313" key="6">
    <source>
        <dbReference type="EMBL" id="SIN69511.1"/>
    </source>
</evidence>
<dbReference type="EMBL" id="FSRC01000001">
    <property type="protein sequence ID" value="SIN69511.1"/>
    <property type="molecule type" value="Genomic_DNA"/>
</dbReference>
<keyword evidence="4" id="KW-0106">Calcium</keyword>
<dbReference type="OrthoDB" id="9764377at2"/>
<reference evidence="7" key="1">
    <citation type="submission" date="2016-11" db="EMBL/GenBank/DDBJ databases">
        <authorList>
            <person name="Varghese N."/>
            <person name="Submissions S."/>
        </authorList>
    </citation>
    <scope>NUCLEOTIDE SEQUENCE [LARGE SCALE GENOMIC DNA]</scope>
    <source>
        <strain evidence="7">DSM 15292</strain>
    </source>
</reference>
<dbReference type="RefSeq" id="WP_074223549.1">
    <property type="nucleotide sequence ID" value="NZ_FSRC01000001.1"/>
</dbReference>
<evidence type="ECO:0000256" key="3">
    <source>
        <dbReference type="ARBA" id="ARBA00022801"/>
    </source>
</evidence>
<dbReference type="SUPFAM" id="SSF53649">
    <property type="entry name" value="Alkaline phosphatase-like"/>
    <property type="match status" value="1"/>
</dbReference>
<protein>
    <submittedName>
        <fullName evidence="6">Arylsulfatase A</fullName>
    </submittedName>
</protein>
<dbReference type="PROSITE" id="PS00523">
    <property type="entry name" value="SULFATASE_1"/>
    <property type="match status" value="1"/>
</dbReference>
<dbReference type="InterPro" id="IPR050738">
    <property type="entry name" value="Sulfatase"/>
</dbReference>
<dbReference type="CDD" id="cd16146">
    <property type="entry name" value="ARS_like"/>
    <property type="match status" value="1"/>
</dbReference>
<dbReference type="Gene3D" id="3.40.720.10">
    <property type="entry name" value="Alkaline Phosphatase, subunit A"/>
    <property type="match status" value="1"/>
</dbReference>
<accession>A0A1N6DFD1</accession>